<dbReference type="SUPFAM" id="SSF51316">
    <property type="entry name" value="Mss4-like"/>
    <property type="match status" value="1"/>
</dbReference>
<protein>
    <recommendedName>
        <fullName evidence="6">CENP-V/GFA domain-containing protein</fullName>
    </recommendedName>
</protein>
<evidence type="ECO:0000313" key="7">
    <source>
        <dbReference type="EMBL" id="OCL06118.1"/>
    </source>
</evidence>
<dbReference type="AlphaFoldDB" id="A0A8E2EXE1"/>
<dbReference type="OrthoDB" id="5422068at2759"/>
<keyword evidence="3" id="KW-0862">Zinc</keyword>
<feature type="region of interest" description="Disordered" evidence="5">
    <location>
        <begin position="58"/>
        <end position="80"/>
    </location>
</feature>
<evidence type="ECO:0000256" key="4">
    <source>
        <dbReference type="ARBA" id="ARBA00023239"/>
    </source>
</evidence>
<dbReference type="Pfam" id="PF04828">
    <property type="entry name" value="GFA"/>
    <property type="match status" value="1"/>
</dbReference>
<gene>
    <name evidence="7" type="ORF">AOQ84DRAFT_441047</name>
</gene>
<dbReference type="PANTHER" id="PTHR33337">
    <property type="entry name" value="GFA DOMAIN-CONTAINING PROTEIN"/>
    <property type="match status" value="1"/>
</dbReference>
<dbReference type="GO" id="GO:0046872">
    <property type="term" value="F:metal ion binding"/>
    <property type="evidence" value="ECO:0007669"/>
    <property type="project" value="UniProtKB-KW"/>
</dbReference>
<evidence type="ECO:0000256" key="2">
    <source>
        <dbReference type="ARBA" id="ARBA00022723"/>
    </source>
</evidence>
<name>A0A8E2EXE1_9PEZI</name>
<dbReference type="GO" id="GO:0016846">
    <property type="term" value="F:carbon-sulfur lyase activity"/>
    <property type="evidence" value="ECO:0007669"/>
    <property type="project" value="InterPro"/>
</dbReference>
<evidence type="ECO:0000256" key="3">
    <source>
        <dbReference type="ARBA" id="ARBA00022833"/>
    </source>
</evidence>
<dbReference type="Gene3D" id="3.90.1590.10">
    <property type="entry name" value="glutathione-dependent formaldehyde- activating enzyme (gfa)"/>
    <property type="match status" value="1"/>
</dbReference>
<dbReference type="InterPro" id="IPR011057">
    <property type="entry name" value="Mss4-like_sf"/>
</dbReference>
<evidence type="ECO:0000256" key="1">
    <source>
        <dbReference type="ARBA" id="ARBA00005495"/>
    </source>
</evidence>
<evidence type="ECO:0000259" key="6">
    <source>
        <dbReference type="Pfam" id="PF04828"/>
    </source>
</evidence>
<feature type="domain" description="CENP-V/GFA" evidence="6">
    <location>
        <begin position="144"/>
        <end position="231"/>
    </location>
</feature>
<reference evidence="7 8" key="1">
    <citation type="journal article" date="2016" name="Nat. Commun.">
        <title>Ectomycorrhizal ecology is imprinted in the genome of the dominant symbiotic fungus Cenococcum geophilum.</title>
        <authorList>
            <consortium name="DOE Joint Genome Institute"/>
            <person name="Peter M."/>
            <person name="Kohler A."/>
            <person name="Ohm R.A."/>
            <person name="Kuo A."/>
            <person name="Krutzmann J."/>
            <person name="Morin E."/>
            <person name="Arend M."/>
            <person name="Barry K.W."/>
            <person name="Binder M."/>
            <person name="Choi C."/>
            <person name="Clum A."/>
            <person name="Copeland A."/>
            <person name="Grisel N."/>
            <person name="Haridas S."/>
            <person name="Kipfer T."/>
            <person name="LaButti K."/>
            <person name="Lindquist E."/>
            <person name="Lipzen A."/>
            <person name="Maire R."/>
            <person name="Meier B."/>
            <person name="Mihaltcheva S."/>
            <person name="Molinier V."/>
            <person name="Murat C."/>
            <person name="Poggeler S."/>
            <person name="Quandt C.A."/>
            <person name="Sperisen C."/>
            <person name="Tritt A."/>
            <person name="Tisserant E."/>
            <person name="Crous P.W."/>
            <person name="Henrissat B."/>
            <person name="Nehls U."/>
            <person name="Egli S."/>
            <person name="Spatafora J.W."/>
            <person name="Grigoriev I.V."/>
            <person name="Martin F.M."/>
        </authorList>
    </citation>
    <scope>NUCLEOTIDE SEQUENCE [LARGE SCALE GENOMIC DNA]</scope>
    <source>
        <strain evidence="7 8">CBS 207.34</strain>
    </source>
</reference>
<evidence type="ECO:0000313" key="8">
    <source>
        <dbReference type="Proteomes" id="UP000250140"/>
    </source>
</evidence>
<evidence type="ECO:0000256" key="5">
    <source>
        <dbReference type="SAM" id="MobiDB-lite"/>
    </source>
</evidence>
<comment type="similarity">
    <text evidence="1">Belongs to the Gfa family.</text>
</comment>
<dbReference type="Proteomes" id="UP000250140">
    <property type="component" value="Unassembled WGS sequence"/>
</dbReference>
<dbReference type="EMBL" id="KV750130">
    <property type="protein sequence ID" value="OCL06118.1"/>
    <property type="molecule type" value="Genomic_DNA"/>
</dbReference>
<dbReference type="PANTHER" id="PTHR33337:SF40">
    <property type="entry name" value="CENP-V_GFA DOMAIN-CONTAINING PROTEIN-RELATED"/>
    <property type="match status" value="1"/>
</dbReference>
<sequence length="266" mass="30001">MYLKYFSDGHISISTGSLDKPDGLIKFLGHIWIQDTKDGGASDFIPAIRGERLKRWLTEPDEGEEAPAGWKSASSTLKPPSKTDKLYGHCHCRGVKFWISRPGEQSKRAKSPFPDLLIPYLTSSPANPSNEPWWLPQEDRFLAGTCACISCRQSSGFDITWWAFIPISDITLENGEPFRRYFGTQKTYRSSPHCTRTFCSRCGCTIFWDGDERPTLVDVALGLLDAESGTKAGDWLHYQRGRVSFTEFAKNRELITGLEEGLKAYE</sequence>
<keyword evidence="4" id="KW-0456">Lyase</keyword>
<dbReference type="InterPro" id="IPR006913">
    <property type="entry name" value="CENP-V/GFA"/>
</dbReference>
<organism evidence="7 8">
    <name type="scientific">Glonium stellatum</name>
    <dbReference type="NCBI Taxonomy" id="574774"/>
    <lineage>
        <taxon>Eukaryota</taxon>
        <taxon>Fungi</taxon>
        <taxon>Dikarya</taxon>
        <taxon>Ascomycota</taxon>
        <taxon>Pezizomycotina</taxon>
        <taxon>Dothideomycetes</taxon>
        <taxon>Pleosporomycetidae</taxon>
        <taxon>Gloniales</taxon>
        <taxon>Gloniaceae</taxon>
        <taxon>Glonium</taxon>
    </lineage>
</organism>
<accession>A0A8E2EXE1</accession>
<proteinExistence type="inferred from homology"/>
<keyword evidence="2" id="KW-0479">Metal-binding</keyword>
<keyword evidence="8" id="KW-1185">Reference proteome</keyword>